<organism evidence="2 3">
    <name type="scientific">Acorus calamus</name>
    <name type="common">Sweet flag</name>
    <dbReference type="NCBI Taxonomy" id="4465"/>
    <lineage>
        <taxon>Eukaryota</taxon>
        <taxon>Viridiplantae</taxon>
        <taxon>Streptophyta</taxon>
        <taxon>Embryophyta</taxon>
        <taxon>Tracheophyta</taxon>
        <taxon>Spermatophyta</taxon>
        <taxon>Magnoliopsida</taxon>
        <taxon>Liliopsida</taxon>
        <taxon>Acoraceae</taxon>
        <taxon>Acorus</taxon>
    </lineage>
</organism>
<evidence type="ECO:0000256" key="1">
    <source>
        <dbReference type="SAM" id="MobiDB-lite"/>
    </source>
</evidence>
<dbReference type="PANTHER" id="PTHR33978">
    <property type="entry name" value="SERINE/THREONINE-KINASE"/>
    <property type="match status" value="1"/>
</dbReference>
<keyword evidence="3" id="KW-1185">Reference proteome</keyword>
<reference evidence="2" key="1">
    <citation type="journal article" date="2023" name="Nat. Commun.">
        <title>Diploid and tetraploid genomes of Acorus and the evolution of monocots.</title>
        <authorList>
            <person name="Ma L."/>
            <person name="Liu K.W."/>
            <person name="Li Z."/>
            <person name="Hsiao Y.Y."/>
            <person name="Qi Y."/>
            <person name="Fu T."/>
            <person name="Tang G.D."/>
            <person name="Zhang D."/>
            <person name="Sun W.H."/>
            <person name="Liu D.K."/>
            <person name="Li Y."/>
            <person name="Chen G.Z."/>
            <person name="Liu X.D."/>
            <person name="Liao X.Y."/>
            <person name="Jiang Y.T."/>
            <person name="Yu X."/>
            <person name="Hao Y."/>
            <person name="Huang J."/>
            <person name="Zhao X.W."/>
            <person name="Ke S."/>
            <person name="Chen Y.Y."/>
            <person name="Wu W.L."/>
            <person name="Hsu J.L."/>
            <person name="Lin Y.F."/>
            <person name="Huang M.D."/>
            <person name="Li C.Y."/>
            <person name="Huang L."/>
            <person name="Wang Z.W."/>
            <person name="Zhao X."/>
            <person name="Zhong W.Y."/>
            <person name="Peng D.H."/>
            <person name="Ahmad S."/>
            <person name="Lan S."/>
            <person name="Zhang J.S."/>
            <person name="Tsai W.C."/>
            <person name="Van de Peer Y."/>
            <person name="Liu Z.J."/>
        </authorList>
    </citation>
    <scope>NUCLEOTIDE SEQUENCE</scope>
    <source>
        <strain evidence="2">CP</strain>
    </source>
</reference>
<dbReference type="EMBL" id="JAUJYO010000009">
    <property type="protein sequence ID" value="KAK1308957.1"/>
    <property type="molecule type" value="Genomic_DNA"/>
</dbReference>
<sequence length="113" mass="12869">MDIQQQETKLPIWDSESTLDDAFKLNSFKRALDSTVITLRTQSMPNMPSEVPVPPSQKASPKQQCRLRRTSKLSQSLNRLWRRKEEESVGASSELDGERAVHSGSLGKRWSQQ</sequence>
<comment type="caution">
    <text evidence="2">The sequence shown here is derived from an EMBL/GenBank/DDBJ whole genome shotgun (WGS) entry which is preliminary data.</text>
</comment>
<evidence type="ECO:0000313" key="2">
    <source>
        <dbReference type="EMBL" id="KAK1308957.1"/>
    </source>
</evidence>
<proteinExistence type="predicted"/>
<dbReference type="PANTHER" id="PTHR33978:SF4">
    <property type="entry name" value="SERINE_THREONINE-KINASE"/>
    <property type="match status" value="1"/>
</dbReference>
<dbReference type="AlphaFoldDB" id="A0AAV9E6P2"/>
<name>A0AAV9E6P2_ACOCL</name>
<protein>
    <submittedName>
        <fullName evidence="2">Uncharacterized protein</fullName>
    </submittedName>
</protein>
<dbReference type="Proteomes" id="UP001180020">
    <property type="component" value="Unassembled WGS sequence"/>
</dbReference>
<reference evidence="2" key="2">
    <citation type="submission" date="2023-06" db="EMBL/GenBank/DDBJ databases">
        <authorList>
            <person name="Ma L."/>
            <person name="Liu K.-W."/>
            <person name="Li Z."/>
            <person name="Hsiao Y.-Y."/>
            <person name="Qi Y."/>
            <person name="Fu T."/>
            <person name="Tang G."/>
            <person name="Zhang D."/>
            <person name="Sun W.-H."/>
            <person name="Liu D.-K."/>
            <person name="Li Y."/>
            <person name="Chen G.-Z."/>
            <person name="Liu X.-D."/>
            <person name="Liao X.-Y."/>
            <person name="Jiang Y.-T."/>
            <person name="Yu X."/>
            <person name="Hao Y."/>
            <person name="Huang J."/>
            <person name="Zhao X.-W."/>
            <person name="Ke S."/>
            <person name="Chen Y.-Y."/>
            <person name="Wu W.-L."/>
            <person name="Hsu J.-L."/>
            <person name="Lin Y.-F."/>
            <person name="Huang M.-D."/>
            <person name="Li C.-Y."/>
            <person name="Huang L."/>
            <person name="Wang Z.-W."/>
            <person name="Zhao X."/>
            <person name="Zhong W.-Y."/>
            <person name="Peng D.-H."/>
            <person name="Ahmad S."/>
            <person name="Lan S."/>
            <person name="Zhang J.-S."/>
            <person name="Tsai W.-C."/>
            <person name="Van De Peer Y."/>
            <person name="Liu Z.-J."/>
        </authorList>
    </citation>
    <scope>NUCLEOTIDE SEQUENCE</scope>
    <source>
        <strain evidence="2">CP</strain>
        <tissue evidence="2">Leaves</tissue>
    </source>
</reference>
<gene>
    <name evidence="2" type="ORF">QJS10_CPA09g00006</name>
</gene>
<feature type="region of interest" description="Disordered" evidence="1">
    <location>
        <begin position="42"/>
        <end position="113"/>
    </location>
</feature>
<evidence type="ECO:0000313" key="3">
    <source>
        <dbReference type="Proteomes" id="UP001180020"/>
    </source>
</evidence>
<accession>A0AAV9E6P2</accession>